<keyword evidence="2" id="KW-0813">Transport</keyword>
<feature type="transmembrane region" description="Helical" evidence="7">
    <location>
        <begin position="337"/>
        <end position="357"/>
    </location>
</feature>
<feature type="transmembrane region" description="Helical" evidence="7">
    <location>
        <begin position="124"/>
        <end position="143"/>
    </location>
</feature>
<keyword evidence="3" id="KW-1003">Cell membrane</keyword>
<sequence length="443" mass="47935">MFKKRQKGKTKPLGKNYWRLWVAHGVSNLGDGISQVAYPWLASAVTRSPLLIAAVAVASRLPWLVFTLPAGVITDRFDRRKIIIAMDITRAFLALLVAVAVTFEVDNLPALDTVGSGIDLATNWFLYTVLIVTALLFGCAEVLRDNSAQTFLPEVVEADQLESANGKLWSVEFVTNSFVGPPLGSFLIGIFVFLPFYFDTATFFVSAALIATLATIARPVKPQAEKKALNFRAEIKEGFTWLWKHELLRPMAIILGCLNGLGAITAATFILFAQEILDTSVFIFAILGTAGAIGGTVGGILGPKISAKLGSGPSLYLTLLSAPVITLIIGLTSSWQLFWALTAIGTCFAVLWNVITVSLRQSIIPSHLLGRVNSVYRFFAWGSLPIGTLIGGALVDLVQLTGDREFALRLPYLLVTVAGLLLFFFAVPRLTTAKIESARKAAN</sequence>
<feature type="transmembrane region" description="Helical" evidence="7">
    <location>
        <begin position="279"/>
        <end position="302"/>
    </location>
</feature>
<dbReference type="Gene3D" id="1.20.1250.20">
    <property type="entry name" value="MFS general substrate transporter like domains"/>
    <property type="match status" value="1"/>
</dbReference>
<feature type="transmembrane region" description="Helical" evidence="7">
    <location>
        <begin position="314"/>
        <end position="331"/>
    </location>
</feature>
<evidence type="ECO:0000256" key="2">
    <source>
        <dbReference type="ARBA" id="ARBA00022448"/>
    </source>
</evidence>
<name>A0A6J6ZJL1_9ZZZZ</name>
<dbReference type="SUPFAM" id="SSF103473">
    <property type="entry name" value="MFS general substrate transporter"/>
    <property type="match status" value="1"/>
</dbReference>
<dbReference type="EMBL" id="CAFABB010000086">
    <property type="protein sequence ID" value="CAB4821829.1"/>
    <property type="molecule type" value="Genomic_DNA"/>
</dbReference>
<evidence type="ECO:0000256" key="6">
    <source>
        <dbReference type="ARBA" id="ARBA00023136"/>
    </source>
</evidence>
<evidence type="ECO:0000256" key="3">
    <source>
        <dbReference type="ARBA" id="ARBA00022475"/>
    </source>
</evidence>
<dbReference type="PANTHER" id="PTHR23513">
    <property type="entry name" value="INTEGRAL MEMBRANE EFFLUX PROTEIN-RELATED"/>
    <property type="match status" value="1"/>
</dbReference>
<dbReference type="InterPro" id="IPR010290">
    <property type="entry name" value="TM_effector"/>
</dbReference>
<dbReference type="Pfam" id="PF05977">
    <property type="entry name" value="MFS_3"/>
    <property type="match status" value="1"/>
</dbReference>
<accession>A0A6J6ZJL1</accession>
<dbReference type="CDD" id="cd06173">
    <property type="entry name" value="MFS_MefA_like"/>
    <property type="match status" value="1"/>
</dbReference>
<feature type="transmembrane region" description="Helical" evidence="7">
    <location>
        <begin position="173"/>
        <end position="194"/>
    </location>
</feature>
<evidence type="ECO:0000313" key="8">
    <source>
        <dbReference type="EMBL" id="CAB4821829.1"/>
    </source>
</evidence>
<feature type="transmembrane region" description="Helical" evidence="7">
    <location>
        <begin position="20"/>
        <end position="38"/>
    </location>
</feature>
<evidence type="ECO:0000256" key="1">
    <source>
        <dbReference type="ARBA" id="ARBA00004651"/>
    </source>
</evidence>
<proteinExistence type="predicted"/>
<organism evidence="8">
    <name type="scientific">freshwater metagenome</name>
    <dbReference type="NCBI Taxonomy" id="449393"/>
    <lineage>
        <taxon>unclassified sequences</taxon>
        <taxon>metagenomes</taxon>
        <taxon>ecological metagenomes</taxon>
    </lineage>
</organism>
<feature type="transmembrane region" description="Helical" evidence="7">
    <location>
        <begin position="82"/>
        <end position="104"/>
    </location>
</feature>
<comment type="subcellular location">
    <subcellularLocation>
        <location evidence="1">Cell membrane</location>
        <topology evidence="1">Multi-pass membrane protein</topology>
    </subcellularLocation>
</comment>
<dbReference type="AlphaFoldDB" id="A0A6J6ZJL1"/>
<keyword evidence="6 7" id="KW-0472">Membrane</keyword>
<feature type="transmembrane region" description="Helical" evidence="7">
    <location>
        <begin position="252"/>
        <end position="273"/>
    </location>
</feature>
<feature type="transmembrane region" description="Helical" evidence="7">
    <location>
        <begin position="378"/>
        <end position="398"/>
    </location>
</feature>
<evidence type="ECO:0000256" key="4">
    <source>
        <dbReference type="ARBA" id="ARBA00022692"/>
    </source>
</evidence>
<feature type="transmembrane region" description="Helical" evidence="7">
    <location>
        <begin position="50"/>
        <end position="70"/>
    </location>
</feature>
<protein>
    <submittedName>
        <fullName evidence="8">Unannotated protein</fullName>
    </submittedName>
</protein>
<evidence type="ECO:0000256" key="7">
    <source>
        <dbReference type="SAM" id="Phobius"/>
    </source>
</evidence>
<dbReference type="GO" id="GO:0005886">
    <property type="term" value="C:plasma membrane"/>
    <property type="evidence" value="ECO:0007669"/>
    <property type="project" value="UniProtKB-SubCell"/>
</dbReference>
<feature type="transmembrane region" description="Helical" evidence="7">
    <location>
        <begin position="410"/>
        <end position="430"/>
    </location>
</feature>
<reference evidence="8" key="1">
    <citation type="submission" date="2020-05" db="EMBL/GenBank/DDBJ databases">
        <authorList>
            <person name="Chiriac C."/>
            <person name="Salcher M."/>
            <person name="Ghai R."/>
            <person name="Kavagutti S V."/>
        </authorList>
    </citation>
    <scope>NUCLEOTIDE SEQUENCE</scope>
</reference>
<keyword evidence="4 7" id="KW-0812">Transmembrane</keyword>
<evidence type="ECO:0000256" key="5">
    <source>
        <dbReference type="ARBA" id="ARBA00022989"/>
    </source>
</evidence>
<dbReference type="PANTHER" id="PTHR23513:SF6">
    <property type="entry name" value="MAJOR FACILITATOR SUPERFAMILY ASSOCIATED DOMAIN-CONTAINING PROTEIN"/>
    <property type="match status" value="1"/>
</dbReference>
<keyword evidence="5 7" id="KW-1133">Transmembrane helix</keyword>
<dbReference type="InterPro" id="IPR036259">
    <property type="entry name" value="MFS_trans_sf"/>
</dbReference>
<gene>
    <name evidence="8" type="ORF">UFOPK3162_00518</name>
</gene>
<feature type="transmembrane region" description="Helical" evidence="7">
    <location>
        <begin position="200"/>
        <end position="217"/>
    </location>
</feature>